<proteinExistence type="predicted"/>
<reference evidence="1 2" key="1">
    <citation type="submission" date="2018-12" db="EMBL/GenBank/DDBJ databases">
        <authorList>
            <person name="Li K."/>
        </authorList>
    </citation>
    <scope>NUCLEOTIDE SEQUENCE [LARGE SCALE GENOMIC DNA]</scope>
    <source>
        <strain evidence="2">CR22</strain>
    </source>
</reference>
<dbReference type="KEGG" id="saqu:EJC51_26395"/>
<evidence type="ECO:0000313" key="2">
    <source>
        <dbReference type="Proteomes" id="UP000280197"/>
    </source>
</evidence>
<evidence type="ECO:0000313" key="1">
    <source>
        <dbReference type="EMBL" id="AZP19290.1"/>
    </source>
</evidence>
<dbReference type="AlphaFoldDB" id="A0A3S9I4I1"/>
<gene>
    <name evidence="1" type="ORF">EJC51_26395</name>
</gene>
<keyword evidence="2" id="KW-1185">Reference proteome</keyword>
<sequence>MPQESQGNDNRVKAKYFTNSGAYAPGGTANYTAAPVSSEAAELRQRLDDLRGLLVQYAAALPDPDQLRDDTDQLDAQLQRERPNRTVVRGLLDSLTAGAGGVSAVASAVSTVVQLVSRFLP</sequence>
<dbReference type="InterPro" id="IPR045999">
    <property type="entry name" value="DUF5955"/>
</dbReference>
<dbReference type="Pfam" id="PF19380">
    <property type="entry name" value="DUF5955"/>
    <property type="match status" value="1"/>
</dbReference>
<dbReference type="EMBL" id="CP034463">
    <property type="protein sequence ID" value="AZP19290.1"/>
    <property type="molecule type" value="Genomic_DNA"/>
</dbReference>
<name>A0A3S9I4I1_9ACTN</name>
<dbReference type="Proteomes" id="UP000280197">
    <property type="component" value="Chromosome"/>
</dbReference>
<protein>
    <submittedName>
        <fullName evidence="1">Uncharacterized protein</fullName>
    </submittedName>
</protein>
<organism evidence="1 2">
    <name type="scientific">Streptomyces aquilus</name>
    <dbReference type="NCBI Taxonomy" id="2548456"/>
    <lineage>
        <taxon>Bacteria</taxon>
        <taxon>Bacillati</taxon>
        <taxon>Actinomycetota</taxon>
        <taxon>Actinomycetes</taxon>
        <taxon>Kitasatosporales</taxon>
        <taxon>Streptomycetaceae</taxon>
        <taxon>Streptomyces</taxon>
    </lineage>
</organism>
<accession>A0A3S9I4I1</accession>
<dbReference type="RefSeq" id="WP_126273359.1">
    <property type="nucleotide sequence ID" value="NZ_CP034463.1"/>
</dbReference>